<dbReference type="KEGG" id="ans:ArsFIN_53620"/>
<evidence type="ECO:0000313" key="3">
    <source>
        <dbReference type="EMBL" id="QBY46690.1"/>
    </source>
</evidence>
<sequence length="330" mass="36757">MLKVFCDDGSTAIKLCWQDEPNQELKTLVSQNTFNEGWKPGGFASDPIYNYEVDGLKYSFSKASADVLPTTNIDFQYRTENLLSVHHALQLSGITPQEIELWVTLPISEYYSDDAQENTVNIQRKIRNLQRPITLNKGHVFTFGKIRVYPESVPAVVSALQMDNVHALEQSLVVDLGGTTLDCGVIEGQFDSIAKISGEAGTGVSLVIKHVQDALLKADTPSNYHVADTIIRAIMAGNDNDIMPLINNIKHVATVKTAFEVSKTRLIEKVIQHVEQHYRGFHRIYLTGGGAEYLYPAFKAHWSTLKNKVKKLDTPQLALVKALAEMGKQQ</sequence>
<evidence type="ECO:0000313" key="4">
    <source>
        <dbReference type="EMBL" id="QBY46751.1"/>
    </source>
</evidence>
<dbReference type="Pfam" id="PF06406">
    <property type="entry name" value="StbA_N"/>
    <property type="match status" value="1"/>
</dbReference>
<evidence type="ECO:0000313" key="6">
    <source>
        <dbReference type="Proteomes" id="UP000295134"/>
    </source>
</evidence>
<geneLocation type="plasmid" evidence="6">
    <name>parsfin9</name>
</geneLocation>
<dbReference type="InterPro" id="IPR009440">
    <property type="entry name" value="ParM/StbA_N"/>
</dbReference>
<reference evidence="4 6" key="1">
    <citation type="submission" date="2019-03" db="EMBL/GenBank/DDBJ databases">
        <title>Long-read sequencing reveals hyperdense prophage content in a complex bacterial symbiont genome.</title>
        <authorList>
            <person name="Frost C.L."/>
            <person name="Siozios S."/>
            <person name="Nadal-Jimenez P."/>
            <person name="Brockhurst M.A."/>
            <person name="King K.C."/>
            <person name="Darby A.C."/>
            <person name="Hurst G.D.D."/>
        </authorList>
    </citation>
    <scope>NUCLEOTIDE SEQUENCE [LARGE SCALE GENOMIC DNA]</scope>
    <source>
        <strain evidence="4 6">FIN</strain>
        <plasmid evidence="4">pArsFIN10</plasmid>
        <plasmid evidence="6">parsfin10</plasmid>
        <plasmid evidence="6">parsfin9</plasmid>
        <plasmid evidence="3">pArsFIN9</plasmid>
    </source>
</reference>
<dbReference type="CDD" id="cd24022">
    <property type="entry name" value="ASKHA_NBD_ParM_R1-like"/>
    <property type="match status" value="1"/>
</dbReference>
<evidence type="ECO:0000313" key="7">
    <source>
        <dbReference type="Proteomes" id="UP001177592"/>
    </source>
</evidence>
<dbReference type="Proteomes" id="UP000295134">
    <property type="component" value="Plasmid pArsFIN10"/>
</dbReference>
<name>A0A4P7L2G0_9GAMM</name>
<dbReference type="KEGG" id="ans:ArsFIN_53010"/>
<dbReference type="InterPro" id="IPR048345">
    <property type="entry name" value="ParM_C"/>
</dbReference>
<keyword evidence="4" id="KW-0614">Plasmid</keyword>
<feature type="domain" description="Plasmid segregation protein ParM C-terminal" evidence="2">
    <location>
        <begin position="166"/>
        <end position="326"/>
    </location>
</feature>
<gene>
    <name evidence="4" type="primary">parM_17</name>
    <name evidence="5" type="synonym">parM</name>
    <name evidence="3" type="synonym">parM_15</name>
    <name evidence="3" type="ORF">ArsFIN_53010</name>
    <name evidence="4" type="ORF">ArsFIN_53620</name>
    <name evidence="5" type="ORF">QE258_25960</name>
</gene>
<geneLocation type="plasmid" evidence="5 7">
    <name>paNv_CAN8</name>
</geneLocation>
<evidence type="ECO:0000313" key="5">
    <source>
        <dbReference type="EMBL" id="WGM08811.1"/>
    </source>
</evidence>
<protein>
    <submittedName>
        <fullName evidence="4">Plasmid segregation protein ParM</fullName>
    </submittedName>
</protein>
<dbReference type="GeneID" id="39751509"/>
<dbReference type="InterPro" id="IPR056367">
    <property type="entry name" value="ASKHA_NBD_ParM_R1-like"/>
</dbReference>
<evidence type="ECO:0000259" key="2">
    <source>
        <dbReference type="Pfam" id="PF21523"/>
    </source>
</evidence>
<geneLocation type="plasmid" evidence="4">
    <name>pArsFIN10</name>
</geneLocation>
<geneLocation type="plasmid" evidence="3">
    <name>pArsFIN9</name>
</geneLocation>
<evidence type="ECO:0000259" key="1">
    <source>
        <dbReference type="Pfam" id="PF06406"/>
    </source>
</evidence>
<proteinExistence type="predicted"/>
<dbReference type="AlphaFoldDB" id="A0A4P7L2G0"/>
<reference evidence="5" key="2">
    <citation type="submission" date="2023-04" db="EMBL/GenBank/DDBJ databases">
        <title>Genome dynamics across the evolutionary transition to endosymbiosis.</title>
        <authorList>
            <person name="Siozios S."/>
            <person name="Nadal-Jimenez P."/>
            <person name="Azagi T."/>
            <person name="Sprong H."/>
            <person name="Frost C.L."/>
            <person name="Parratt S.R."/>
            <person name="Taylor G."/>
            <person name="Brettell L."/>
            <person name="Lew K.C."/>
            <person name="Croft L."/>
            <person name="King K.C."/>
            <person name="Brockhurst M.A."/>
            <person name="Hypsa V."/>
            <person name="Novakova E."/>
            <person name="Darby A.C."/>
            <person name="Hurst G.D.D."/>
        </authorList>
    </citation>
    <scope>NUCLEOTIDE SEQUENCE</scope>
    <source>
        <strain evidence="5">ANv_CAN</strain>
        <plasmid evidence="5">paNv_CAN8</plasmid>
    </source>
</reference>
<dbReference type="Pfam" id="PF21523">
    <property type="entry name" value="ParM_N"/>
    <property type="match status" value="1"/>
</dbReference>
<dbReference type="Proteomes" id="UP001177592">
    <property type="component" value="Plasmid paNv_CAN8"/>
</dbReference>
<dbReference type="EMBL" id="CP123531">
    <property type="protein sequence ID" value="WGM08811.1"/>
    <property type="molecule type" value="Genomic_DNA"/>
</dbReference>
<feature type="domain" description="Plasmid segregation protein ParM/StbA N-terminal" evidence="1">
    <location>
        <begin position="2"/>
        <end position="161"/>
    </location>
</feature>
<dbReference type="EMBL" id="CP038622">
    <property type="protein sequence ID" value="QBY46751.1"/>
    <property type="molecule type" value="Genomic_DNA"/>
</dbReference>
<organism evidence="4 6">
    <name type="scientific">Arsenophonus nasoniae</name>
    <name type="common">son-killer infecting Nasonia vitripennis</name>
    <dbReference type="NCBI Taxonomy" id="638"/>
    <lineage>
        <taxon>Bacteria</taxon>
        <taxon>Pseudomonadati</taxon>
        <taxon>Pseudomonadota</taxon>
        <taxon>Gammaproteobacteria</taxon>
        <taxon>Enterobacterales</taxon>
        <taxon>Morganellaceae</taxon>
        <taxon>Arsenophonus</taxon>
    </lineage>
</organism>
<dbReference type="RefSeq" id="WP_026823895.1">
    <property type="nucleotide sequence ID" value="NZ_CP038621.1"/>
</dbReference>
<dbReference type="EMBL" id="CP038621">
    <property type="protein sequence ID" value="QBY46690.1"/>
    <property type="molecule type" value="Genomic_DNA"/>
</dbReference>
<dbReference type="Gene3D" id="3.30.420.40">
    <property type="match status" value="2"/>
</dbReference>
<geneLocation type="plasmid" evidence="6">
    <name>parsfin10</name>
</geneLocation>
<dbReference type="Proteomes" id="UP000295134">
    <property type="component" value="Plasmid pArsFIN9"/>
</dbReference>
<dbReference type="InterPro" id="IPR043129">
    <property type="entry name" value="ATPase_NBD"/>
</dbReference>
<keyword evidence="7" id="KW-1185">Reference proteome</keyword>
<accession>A0A4P7L2G0</accession>
<dbReference type="SUPFAM" id="SSF53067">
    <property type="entry name" value="Actin-like ATPase domain"/>
    <property type="match status" value="2"/>
</dbReference>